<evidence type="ECO:0000256" key="7">
    <source>
        <dbReference type="ARBA" id="ARBA00023065"/>
    </source>
</evidence>
<dbReference type="InterPro" id="IPR038770">
    <property type="entry name" value="Na+/solute_symporter_sf"/>
</dbReference>
<dbReference type="Pfam" id="PF00999">
    <property type="entry name" value="Na_H_Exchanger"/>
    <property type="match status" value="1"/>
</dbReference>
<comment type="subcellular location">
    <subcellularLocation>
        <location evidence="1">Membrane</location>
        <topology evidence="1">Multi-pass membrane protein</topology>
    </subcellularLocation>
</comment>
<proteinExistence type="predicted"/>
<keyword evidence="13" id="KW-1185">Reference proteome</keyword>
<organism evidence="12 13">
    <name type="scientific">Dimorphilus gyrociliatus</name>
    <dbReference type="NCBI Taxonomy" id="2664684"/>
    <lineage>
        <taxon>Eukaryota</taxon>
        <taxon>Metazoa</taxon>
        <taxon>Spiralia</taxon>
        <taxon>Lophotrochozoa</taxon>
        <taxon>Annelida</taxon>
        <taxon>Polychaeta</taxon>
        <taxon>Polychaeta incertae sedis</taxon>
        <taxon>Dinophilidae</taxon>
        <taxon>Dimorphilus</taxon>
    </lineage>
</organism>
<evidence type="ECO:0000313" key="12">
    <source>
        <dbReference type="EMBL" id="CAD5116324.1"/>
    </source>
</evidence>
<dbReference type="InterPro" id="IPR006153">
    <property type="entry name" value="Cation/H_exchanger_TM"/>
</dbReference>
<keyword evidence="7" id="KW-0406">Ion transport</keyword>
<evidence type="ECO:0000256" key="3">
    <source>
        <dbReference type="ARBA" id="ARBA00022449"/>
    </source>
</evidence>
<feature type="transmembrane region" description="Helical" evidence="10">
    <location>
        <begin position="318"/>
        <end position="339"/>
    </location>
</feature>
<evidence type="ECO:0000256" key="2">
    <source>
        <dbReference type="ARBA" id="ARBA00022448"/>
    </source>
</evidence>
<keyword evidence="3" id="KW-0050">Antiport</keyword>
<dbReference type="EMBL" id="CAJFCJ010000006">
    <property type="protein sequence ID" value="CAD5116324.1"/>
    <property type="molecule type" value="Genomic_DNA"/>
</dbReference>
<reference evidence="12 13" key="1">
    <citation type="submission" date="2020-08" db="EMBL/GenBank/DDBJ databases">
        <authorList>
            <person name="Hejnol A."/>
        </authorList>
    </citation>
    <scope>NUCLEOTIDE SEQUENCE [LARGE SCALE GENOMIC DNA]</scope>
</reference>
<sequence>MIVISCINCAQKKKRSDKTLQSCSKLTVLMRKRDMAMKNLKKQISNIEKNKNLGKAMKDFQIQVFQVFHRELNNSGIEIFQSIAWLDNVLKGDIENIIYIEKSSEKRLNNLRSAALKEEVVYKQLLQAEKKFDRMKDLNQRHSKVKGVIVNILKEISKAADKLEKNLDDHVFDIALFESQKNQAAMEMVVRLAEKQNGPMADHEEAHSLPRLVDAYDNQFVLSRPADTTIPREDHNLLHDLAYLIMLSGIFGWLTHLCGLPTLFGHMAAGVCLGPGGFNAISSLVQLETLSQLGIFFILFTVGLEFSPDKIKKVAKLASFGSGAQMILLILGGACYSFLFKTSVKEGCFVAACFGLSSTPLVVKFLSKQEAEDNNS</sequence>
<evidence type="ECO:0000256" key="6">
    <source>
        <dbReference type="ARBA" id="ARBA00022989"/>
    </source>
</evidence>
<name>A0A7I8VJ68_9ANNE</name>
<dbReference type="OrthoDB" id="6280446at2759"/>
<evidence type="ECO:0000256" key="9">
    <source>
        <dbReference type="SAM" id="Coils"/>
    </source>
</evidence>
<feature type="transmembrane region" description="Helical" evidence="10">
    <location>
        <begin position="241"/>
        <end position="264"/>
    </location>
</feature>
<evidence type="ECO:0000313" key="13">
    <source>
        <dbReference type="Proteomes" id="UP000549394"/>
    </source>
</evidence>
<feature type="coiled-coil region" evidence="9">
    <location>
        <begin position="30"/>
        <end position="57"/>
    </location>
</feature>
<keyword evidence="5" id="KW-0732">Signal</keyword>
<evidence type="ECO:0000256" key="1">
    <source>
        <dbReference type="ARBA" id="ARBA00004141"/>
    </source>
</evidence>
<protein>
    <submittedName>
        <fullName evidence="12">DgyrCDS5227</fullName>
    </submittedName>
</protein>
<dbReference type="Proteomes" id="UP000549394">
    <property type="component" value="Unassembled WGS sequence"/>
</dbReference>
<dbReference type="PANTHER" id="PTHR16254:SF14">
    <property type="entry name" value="TRANSMEMBRANE AND COILED-COIL DOMAIN-CONTAINING PROTEIN 3"/>
    <property type="match status" value="1"/>
</dbReference>
<keyword evidence="8 10" id="KW-0472">Membrane</keyword>
<accession>A0A7I8VJ68</accession>
<evidence type="ECO:0000259" key="11">
    <source>
        <dbReference type="Pfam" id="PF00999"/>
    </source>
</evidence>
<feature type="domain" description="Cation/H+ exchanger transmembrane" evidence="11">
    <location>
        <begin position="250"/>
        <end position="369"/>
    </location>
</feature>
<dbReference type="GO" id="GO:0016020">
    <property type="term" value="C:membrane"/>
    <property type="evidence" value="ECO:0007669"/>
    <property type="project" value="UniProtKB-SubCell"/>
</dbReference>
<dbReference type="InterPro" id="IPR045158">
    <property type="entry name" value="KEA4/5/6-like"/>
</dbReference>
<keyword evidence="4 10" id="KW-0812">Transmembrane</keyword>
<dbReference type="GO" id="GO:0015386">
    <property type="term" value="F:potassium:proton antiporter activity"/>
    <property type="evidence" value="ECO:0007669"/>
    <property type="project" value="InterPro"/>
</dbReference>
<evidence type="ECO:0000256" key="10">
    <source>
        <dbReference type="SAM" id="Phobius"/>
    </source>
</evidence>
<keyword evidence="9" id="KW-0175">Coiled coil</keyword>
<dbReference type="Gene3D" id="1.20.1530.20">
    <property type="match status" value="1"/>
</dbReference>
<gene>
    <name evidence="12" type="ORF">DGYR_LOCUS4961</name>
</gene>
<keyword evidence="2" id="KW-0813">Transport</keyword>
<evidence type="ECO:0000256" key="5">
    <source>
        <dbReference type="ARBA" id="ARBA00022729"/>
    </source>
</evidence>
<comment type="caution">
    <text evidence="12">The sequence shown here is derived from an EMBL/GenBank/DDBJ whole genome shotgun (WGS) entry which is preliminary data.</text>
</comment>
<dbReference type="PANTHER" id="PTHR16254">
    <property type="entry name" value="POTASSIUM/PROTON ANTIPORTER-RELATED"/>
    <property type="match status" value="1"/>
</dbReference>
<evidence type="ECO:0000256" key="8">
    <source>
        <dbReference type="ARBA" id="ARBA00023136"/>
    </source>
</evidence>
<feature type="transmembrane region" description="Helical" evidence="10">
    <location>
        <begin position="284"/>
        <end position="306"/>
    </location>
</feature>
<evidence type="ECO:0000256" key="4">
    <source>
        <dbReference type="ARBA" id="ARBA00022692"/>
    </source>
</evidence>
<dbReference type="AlphaFoldDB" id="A0A7I8VJ68"/>
<keyword evidence="6 10" id="KW-1133">Transmembrane helix</keyword>